<gene>
    <name evidence="2" type="ORF">EVOR1521_LOCUS2519</name>
</gene>
<dbReference type="GO" id="GO:0016787">
    <property type="term" value="F:hydrolase activity"/>
    <property type="evidence" value="ECO:0007669"/>
    <property type="project" value="InterPro"/>
</dbReference>
<keyword evidence="3" id="KW-1185">Reference proteome</keyword>
<dbReference type="Proteomes" id="UP001178507">
    <property type="component" value="Unassembled WGS sequence"/>
</dbReference>
<reference evidence="2" key="1">
    <citation type="submission" date="2023-08" db="EMBL/GenBank/DDBJ databases">
        <authorList>
            <person name="Chen Y."/>
            <person name="Shah S."/>
            <person name="Dougan E. K."/>
            <person name="Thang M."/>
            <person name="Chan C."/>
        </authorList>
    </citation>
    <scope>NUCLEOTIDE SEQUENCE</scope>
</reference>
<dbReference type="Pfam" id="PF00149">
    <property type="entry name" value="Metallophos"/>
    <property type="match status" value="1"/>
</dbReference>
<feature type="domain" description="Calcineurin-like phosphoesterase" evidence="1">
    <location>
        <begin position="41"/>
        <end position="255"/>
    </location>
</feature>
<dbReference type="CDD" id="cd07379">
    <property type="entry name" value="MPP_239FB"/>
    <property type="match status" value="1"/>
</dbReference>
<accession>A0AA36MI44</accession>
<name>A0AA36MI44_9DINO</name>
<dbReference type="InterPro" id="IPR029052">
    <property type="entry name" value="Metallo-depent_PP-like"/>
</dbReference>
<sequence length="299" mass="32464">MGNKASREAAAATAEAFQGIFCTPLSCHDLVSDSASTVRCVAMSDTHCQLTAEQAREVPAGDVFLHAGDICMKGTKEELMEFNNWLGLLPHRYKVVIAGNHDLCLAGEERRKLLSDVGDVPTSADIRTHLLPNATHYLENEIAELVFGNRGQEKRMRIFGSPVTVPVSATREMLVARKYGAFAMPEEEQKQLWASALPSSGPQVDVVLTHGPPQGILDQMFHGKHVGSHALAQHLGRLLHAGTAPKVVVFGHVHERHGLARAQPNGGASTTFINAASVNMRYKLRPESCCVVFDVECGR</sequence>
<dbReference type="EMBL" id="CAUJNA010000135">
    <property type="protein sequence ID" value="CAJ1372436.1"/>
    <property type="molecule type" value="Genomic_DNA"/>
</dbReference>
<proteinExistence type="predicted"/>
<evidence type="ECO:0000313" key="2">
    <source>
        <dbReference type="EMBL" id="CAJ1372436.1"/>
    </source>
</evidence>
<organism evidence="2 3">
    <name type="scientific">Effrenium voratum</name>
    <dbReference type="NCBI Taxonomy" id="2562239"/>
    <lineage>
        <taxon>Eukaryota</taxon>
        <taxon>Sar</taxon>
        <taxon>Alveolata</taxon>
        <taxon>Dinophyceae</taxon>
        <taxon>Suessiales</taxon>
        <taxon>Symbiodiniaceae</taxon>
        <taxon>Effrenium</taxon>
    </lineage>
</organism>
<dbReference type="InterPro" id="IPR004843">
    <property type="entry name" value="Calcineurin-like_PHP"/>
</dbReference>
<dbReference type="PANTHER" id="PTHR12905:SF0">
    <property type="entry name" value="CALCINEURIN-LIKE PHOSPHOESTERASE DOMAIN-CONTAINING PROTEIN"/>
    <property type="match status" value="1"/>
</dbReference>
<comment type="caution">
    <text evidence="2">The sequence shown here is derived from an EMBL/GenBank/DDBJ whole genome shotgun (WGS) entry which is preliminary data.</text>
</comment>
<protein>
    <recommendedName>
        <fullName evidence="1">Calcineurin-like phosphoesterase domain-containing protein</fullName>
    </recommendedName>
</protein>
<dbReference type="AlphaFoldDB" id="A0AA36MI44"/>
<evidence type="ECO:0000259" key="1">
    <source>
        <dbReference type="Pfam" id="PF00149"/>
    </source>
</evidence>
<dbReference type="InterPro" id="IPR051693">
    <property type="entry name" value="UPF0046_metallophosphoest"/>
</dbReference>
<evidence type="ECO:0000313" key="3">
    <source>
        <dbReference type="Proteomes" id="UP001178507"/>
    </source>
</evidence>
<dbReference type="PANTHER" id="PTHR12905">
    <property type="entry name" value="METALLOPHOSPHOESTERASE"/>
    <property type="match status" value="1"/>
</dbReference>
<dbReference type="Gene3D" id="3.60.21.10">
    <property type="match status" value="1"/>
</dbReference>
<dbReference type="SUPFAM" id="SSF56300">
    <property type="entry name" value="Metallo-dependent phosphatases"/>
    <property type="match status" value="1"/>
</dbReference>